<sequence>MTGHPEVDVLVVGLGIHGSAASYELALRGASVVAIDGFPEGHHRGSSHGRTRMIRRAYPNPVWNDLVARAFAGWRRWEEASGETLLHRTGGLYAHRGASQLQGPGCEVVADRDRMRELMPSFTVPDGYRAVFDPAAGVVEAETALAVARAGARAAGAELAFSERLLSWRTDGDGCLVETSARRIRTRSLVLATGAWVGQLVPELADLFEVWRIVTVTLRAGQRIAEPPALGAFSVDRPEGLVFGIPDAAGNGFKAGVDAGEIWNPDHPATPPTDDEVSELCRLMAEYVPGAATDPRRDVVEAVACLYTMTRDRRFVLGRLPWAPAVVVAAACSGHGFKFGPAIGAAIADLCRGDERRDLDFIGVERRLHT</sequence>
<evidence type="ECO:0000256" key="4">
    <source>
        <dbReference type="ARBA" id="ARBA00023002"/>
    </source>
</evidence>
<dbReference type="SUPFAM" id="SSF54373">
    <property type="entry name" value="FAD-linked reductases, C-terminal domain"/>
    <property type="match status" value="1"/>
</dbReference>
<protein>
    <submittedName>
        <fullName evidence="6">N-methyl-L-tryptophan oxidase</fullName>
    </submittedName>
</protein>
<keyword evidence="7" id="KW-1185">Reference proteome</keyword>
<dbReference type="GO" id="GO:0050660">
    <property type="term" value="F:flavin adenine dinucleotide binding"/>
    <property type="evidence" value="ECO:0007669"/>
    <property type="project" value="InterPro"/>
</dbReference>
<evidence type="ECO:0000313" key="7">
    <source>
        <dbReference type="Proteomes" id="UP000248627"/>
    </source>
</evidence>
<keyword evidence="2" id="KW-0285">Flavoprotein</keyword>
<comment type="cofactor">
    <cofactor evidence="1">
        <name>FAD</name>
        <dbReference type="ChEBI" id="CHEBI:57692"/>
    </cofactor>
</comment>
<evidence type="ECO:0000256" key="1">
    <source>
        <dbReference type="ARBA" id="ARBA00001974"/>
    </source>
</evidence>
<dbReference type="InterPro" id="IPR045170">
    <property type="entry name" value="MTOX"/>
</dbReference>
<name>A0A2W2CHX7_9ACTN</name>
<gene>
    <name evidence="6" type="ORF">C1I93_07110</name>
</gene>
<dbReference type="Pfam" id="PF01266">
    <property type="entry name" value="DAO"/>
    <property type="match status" value="1"/>
</dbReference>
<dbReference type="SUPFAM" id="SSF51905">
    <property type="entry name" value="FAD/NAD(P)-binding domain"/>
    <property type="match status" value="1"/>
</dbReference>
<evidence type="ECO:0000259" key="5">
    <source>
        <dbReference type="Pfam" id="PF01266"/>
    </source>
</evidence>
<feature type="domain" description="FAD dependent oxidoreductase" evidence="5">
    <location>
        <begin position="8"/>
        <end position="350"/>
    </location>
</feature>
<dbReference type="Proteomes" id="UP000248627">
    <property type="component" value="Unassembled WGS sequence"/>
</dbReference>
<dbReference type="PANTHER" id="PTHR10961:SF7">
    <property type="entry name" value="FAD DEPENDENT OXIDOREDUCTASE DOMAIN-CONTAINING PROTEIN"/>
    <property type="match status" value="1"/>
</dbReference>
<keyword evidence="3" id="KW-0274">FAD</keyword>
<dbReference type="EMBL" id="POTX01000030">
    <property type="protein sequence ID" value="PZF99025.1"/>
    <property type="molecule type" value="Genomic_DNA"/>
</dbReference>
<proteinExistence type="predicted"/>
<dbReference type="PANTHER" id="PTHR10961">
    <property type="entry name" value="PEROXISOMAL SARCOSINE OXIDASE"/>
    <property type="match status" value="1"/>
</dbReference>
<dbReference type="InterPro" id="IPR006076">
    <property type="entry name" value="FAD-dep_OxRdtase"/>
</dbReference>
<reference evidence="6 7" key="1">
    <citation type="submission" date="2018-01" db="EMBL/GenBank/DDBJ databases">
        <title>Draft genome sequence of Jishengella endophytica.</title>
        <authorList>
            <person name="Sahin N."/>
            <person name="Ay H."/>
            <person name="Saygin H."/>
        </authorList>
    </citation>
    <scope>NUCLEOTIDE SEQUENCE [LARGE SCALE GENOMIC DNA]</scope>
    <source>
        <strain evidence="6 7">DSM 45430</strain>
    </source>
</reference>
<evidence type="ECO:0000256" key="2">
    <source>
        <dbReference type="ARBA" id="ARBA00022630"/>
    </source>
</evidence>
<evidence type="ECO:0000313" key="6">
    <source>
        <dbReference type="EMBL" id="PZF99025.1"/>
    </source>
</evidence>
<dbReference type="InterPro" id="IPR036188">
    <property type="entry name" value="FAD/NAD-bd_sf"/>
</dbReference>
<dbReference type="RefSeq" id="WP_111242432.1">
    <property type="nucleotide sequence ID" value="NZ_POTX01000030.1"/>
</dbReference>
<accession>A0A2W2CHX7</accession>
<keyword evidence="4" id="KW-0560">Oxidoreductase</keyword>
<dbReference type="Gene3D" id="3.50.50.60">
    <property type="entry name" value="FAD/NAD(P)-binding domain"/>
    <property type="match status" value="1"/>
</dbReference>
<dbReference type="OrthoDB" id="9806452at2"/>
<dbReference type="AlphaFoldDB" id="A0A2W2CHX7"/>
<evidence type="ECO:0000256" key="3">
    <source>
        <dbReference type="ARBA" id="ARBA00022827"/>
    </source>
</evidence>
<comment type="caution">
    <text evidence="6">The sequence shown here is derived from an EMBL/GenBank/DDBJ whole genome shotgun (WGS) entry which is preliminary data.</text>
</comment>
<dbReference type="GO" id="GO:0008115">
    <property type="term" value="F:sarcosine oxidase activity"/>
    <property type="evidence" value="ECO:0007669"/>
    <property type="project" value="TreeGrafter"/>
</dbReference>
<dbReference type="Gene3D" id="3.30.9.10">
    <property type="entry name" value="D-Amino Acid Oxidase, subunit A, domain 2"/>
    <property type="match status" value="1"/>
</dbReference>
<organism evidence="6 7">
    <name type="scientific">Micromonospora endophytica</name>
    <dbReference type="NCBI Taxonomy" id="515350"/>
    <lineage>
        <taxon>Bacteria</taxon>
        <taxon>Bacillati</taxon>
        <taxon>Actinomycetota</taxon>
        <taxon>Actinomycetes</taxon>
        <taxon>Micromonosporales</taxon>
        <taxon>Micromonosporaceae</taxon>
        <taxon>Micromonospora</taxon>
    </lineage>
</organism>